<evidence type="ECO:0000256" key="3">
    <source>
        <dbReference type="ARBA" id="ARBA00022676"/>
    </source>
</evidence>
<dbReference type="InterPro" id="IPR050297">
    <property type="entry name" value="LipidA_mod_glycosyltrf_83"/>
</dbReference>
<keyword evidence="5 8" id="KW-0812">Transmembrane</keyword>
<feature type="transmembrane region" description="Helical" evidence="8">
    <location>
        <begin position="133"/>
        <end position="153"/>
    </location>
</feature>
<feature type="domain" description="Glycosyltransferase RgtA/B/C/D-like" evidence="9">
    <location>
        <begin position="88"/>
        <end position="236"/>
    </location>
</feature>
<dbReference type="Pfam" id="PF13231">
    <property type="entry name" value="PMT_2"/>
    <property type="match status" value="1"/>
</dbReference>
<evidence type="ECO:0000256" key="5">
    <source>
        <dbReference type="ARBA" id="ARBA00022692"/>
    </source>
</evidence>
<reference evidence="10 11" key="1">
    <citation type="journal article" date="2016" name="Nat. Commun.">
        <title>Thousands of microbial genomes shed light on interconnected biogeochemical processes in an aquifer system.</title>
        <authorList>
            <person name="Anantharaman K."/>
            <person name="Brown C.T."/>
            <person name="Hug L.A."/>
            <person name="Sharon I."/>
            <person name="Castelle C.J."/>
            <person name="Probst A.J."/>
            <person name="Thomas B.C."/>
            <person name="Singh A."/>
            <person name="Wilkins M.J."/>
            <person name="Karaoz U."/>
            <person name="Brodie E.L."/>
            <person name="Williams K.H."/>
            <person name="Hubbard S.S."/>
            <person name="Banfield J.F."/>
        </authorList>
    </citation>
    <scope>NUCLEOTIDE SEQUENCE [LARGE SCALE GENOMIC DNA]</scope>
</reference>
<evidence type="ECO:0000256" key="2">
    <source>
        <dbReference type="ARBA" id="ARBA00022475"/>
    </source>
</evidence>
<keyword evidence="7 8" id="KW-0472">Membrane</keyword>
<dbReference type="EMBL" id="MFJR01000007">
    <property type="protein sequence ID" value="OGG26665.1"/>
    <property type="molecule type" value="Genomic_DNA"/>
</dbReference>
<evidence type="ECO:0000256" key="1">
    <source>
        <dbReference type="ARBA" id="ARBA00004651"/>
    </source>
</evidence>
<accession>A0A1F6APP9</accession>
<feature type="transmembrane region" description="Helical" evidence="8">
    <location>
        <begin position="346"/>
        <end position="369"/>
    </location>
</feature>
<evidence type="ECO:0000259" key="9">
    <source>
        <dbReference type="Pfam" id="PF13231"/>
    </source>
</evidence>
<keyword evidence="4" id="KW-0808">Transferase</keyword>
<feature type="transmembrane region" description="Helical" evidence="8">
    <location>
        <begin position="159"/>
        <end position="176"/>
    </location>
</feature>
<feature type="transmembrane region" description="Helical" evidence="8">
    <location>
        <begin position="9"/>
        <end position="28"/>
    </location>
</feature>
<comment type="caution">
    <text evidence="10">The sequence shown here is derived from an EMBL/GenBank/DDBJ whole genome shotgun (WGS) entry which is preliminary data.</text>
</comment>
<keyword evidence="3" id="KW-0328">Glycosyltransferase</keyword>
<feature type="transmembrane region" description="Helical" evidence="8">
    <location>
        <begin position="94"/>
        <end position="121"/>
    </location>
</feature>
<keyword evidence="6 8" id="KW-1133">Transmembrane helix</keyword>
<organism evidence="10 11">
    <name type="scientific">Candidatus Gottesmanbacteria bacterium RIFCSPLOWO2_01_FULL_39_12b</name>
    <dbReference type="NCBI Taxonomy" id="1798388"/>
    <lineage>
        <taxon>Bacteria</taxon>
        <taxon>Candidatus Gottesmaniibacteriota</taxon>
    </lineage>
</organism>
<gene>
    <name evidence="10" type="ORF">A2960_00640</name>
</gene>
<dbReference type="GO" id="GO:0009103">
    <property type="term" value="P:lipopolysaccharide biosynthetic process"/>
    <property type="evidence" value="ECO:0007669"/>
    <property type="project" value="UniProtKB-ARBA"/>
</dbReference>
<feature type="transmembrane region" description="Helical" evidence="8">
    <location>
        <begin position="257"/>
        <end position="276"/>
    </location>
</feature>
<evidence type="ECO:0000313" key="10">
    <source>
        <dbReference type="EMBL" id="OGG26665.1"/>
    </source>
</evidence>
<feature type="transmembrane region" description="Helical" evidence="8">
    <location>
        <begin position="296"/>
        <end position="315"/>
    </location>
</feature>
<dbReference type="GO" id="GO:0005886">
    <property type="term" value="C:plasma membrane"/>
    <property type="evidence" value="ECO:0007669"/>
    <property type="project" value="UniProtKB-SubCell"/>
</dbReference>
<feature type="transmembrane region" description="Helical" evidence="8">
    <location>
        <begin position="322"/>
        <end position="340"/>
    </location>
</feature>
<keyword evidence="2" id="KW-1003">Cell membrane</keyword>
<name>A0A1F6APP9_9BACT</name>
<evidence type="ECO:0000313" key="11">
    <source>
        <dbReference type="Proteomes" id="UP000176609"/>
    </source>
</evidence>
<evidence type="ECO:0000256" key="7">
    <source>
        <dbReference type="ARBA" id="ARBA00023136"/>
    </source>
</evidence>
<evidence type="ECO:0000256" key="4">
    <source>
        <dbReference type="ARBA" id="ARBA00022679"/>
    </source>
</evidence>
<dbReference type="GO" id="GO:0016763">
    <property type="term" value="F:pentosyltransferase activity"/>
    <property type="evidence" value="ECO:0007669"/>
    <property type="project" value="TreeGrafter"/>
</dbReference>
<dbReference type="PANTHER" id="PTHR33908">
    <property type="entry name" value="MANNOSYLTRANSFERASE YKCB-RELATED"/>
    <property type="match status" value="1"/>
</dbReference>
<dbReference type="InterPro" id="IPR038731">
    <property type="entry name" value="RgtA/B/C-like"/>
</dbReference>
<proteinExistence type="predicted"/>
<dbReference type="Proteomes" id="UP000176609">
    <property type="component" value="Unassembled WGS sequence"/>
</dbReference>
<sequence length="376" mass="44144">MHKKNYKKVFFYIIIFISIIKLVSFIVINRQFFLQRFSPEYISRLYSESQYVLGEKSKGGIGDDGLYAYAGYYYLFQGGDVSNVNFEHPPLGKYLIGFSILFFGNENVINIIYIIFLLILVYKLGLRLLRDRLLSALSVAVLSFDPIFLDHLIRSMLDLPFTLFFTGGIYFFLKGLEKDKFLFHSFVLWGMAFSTKFFPAYFLIYVYSLGIVLIYQRNLIKPFLLGSITVPVIYIALHISFFFYHPSLIEFLRHKKWMLAWFTGSPIIIGNIWRFIFTGNYLDSTRKMASDKHWNTVIPLIVILAVASFKKIFILNKKYQDIFVIYGLCIFYLIYLSFFTGGMQKFLMPIYPLLIILALNNLLFIYSIITSWKKRN</sequence>
<comment type="subcellular location">
    <subcellularLocation>
        <location evidence="1">Cell membrane</location>
        <topology evidence="1">Multi-pass membrane protein</topology>
    </subcellularLocation>
</comment>
<feature type="transmembrane region" description="Helical" evidence="8">
    <location>
        <begin position="222"/>
        <end position="245"/>
    </location>
</feature>
<evidence type="ECO:0000256" key="6">
    <source>
        <dbReference type="ARBA" id="ARBA00022989"/>
    </source>
</evidence>
<protein>
    <recommendedName>
        <fullName evidence="9">Glycosyltransferase RgtA/B/C/D-like domain-containing protein</fullName>
    </recommendedName>
</protein>
<evidence type="ECO:0000256" key="8">
    <source>
        <dbReference type="SAM" id="Phobius"/>
    </source>
</evidence>
<dbReference type="PANTHER" id="PTHR33908:SF11">
    <property type="entry name" value="MEMBRANE PROTEIN"/>
    <property type="match status" value="1"/>
</dbReference>
<dbReference type="AlphaFoldDB" id="A0A1F6APP9"/>